<dbReference type="EMBL" id="NXLX01000002">
    <property type="protein sequence ID" value="RDU74379.1"/>
    <property type="molecule type" value="Genomic_DNA"/>
</dbReference>
<dbReference type="AlphaFoldDB" id="A0A3D8JA79"/>
<keyword evidence="4" id="KW-1185">Reference proteome</keyword>
<comment type="caution">
    <text evidence="3">The sequence shown here is derived from an EMBL/GenBank/DDBJ whole genome shotgun (WGS) entry which is preliminary data.</text>
</comment>
<accession>A0A3D8JA79</accession>
<gene>
    <name evidence="3" type="ORF">CQA57_01315</name>
</gene>
<sequence length="524" mass="62796">MNDINEATRLREVIKGRVGRPRKVSVDNEELFEYQRIKKIRSTRESIKEYFRDFLPKTFSNIGFFQGNSYSNLYASYSEHKKQIVVKNIGNMKKIHLKNALLYALKNSNFDNEKALNQDFEFLSIKDILRDWESDFCKEKDLNEAMHLVFSLDEQKNDFSTKALQNSVFHTMRDYFEDYKFALIPHYHQKKPHIHVILNKNNMQTGKKLHFSSKSECRKFFYDLRENFKDNLAVLSAGTLVYENAKPKVLLDRKIAELEDFVSQKEHKREYKHSTALLFKEIVESLNRSEKNLERLNENGLKELNALPALENRNFAQLKRFSKVGNRILKNVEEIEKIKKNIDDLFVLEEKYSIYFDNKEKLKEQDKILSFFKKIDRKYLSKKVLNNLFFLENTEQKELDFSLLELNRKLLDNEFFENKKDQTLFVLNKKMKILKDCKKYLLDDNEINPNEKENFEERISELEKKIKEAIEKRYEKLKQLKLQMMQQDTITDMEKTKKAKKMAFVEKELQQINRSNNYSIKKIK</sequence>
<evidence type="ECO:0000313" key="4">
    <source>
        <dbReference type="Proteomes" id="UP000256695"/>
    </source>
</evidence>
<feature type="domain" description="MobA/VirD2-like nuclease" evidence="2">
    <location>
        <begin position="104"/>
        <end position="213"/>
    </location>
</feature>
<name>A0A3D8JA79_9HELI</name>
<evidence type="ECO:0000259" key="2">
    <source>
        <dbReference type="Pfam" id="PF03432"/>
    </source>
</evidence>
<dbReference type="RefSeq" id="WP_115578434.1">
    <property type="nucleotide sequence ID" value="NZ_NXLX01000002.1"/>
</dbReference>
<keyword evidence="1" id="KW-0175">Coiled coil</keyword>
<organism evidence="3 4">
    <name type="scientific">Helicobacter anseris</name>
    <dbReference type="NCBI Taxonomy" id="375926"/>
    <lineage>
        <taxon>Bacteria</taxon>
        <taxon>Pseudomonadati</taxon>
        <taxon>Campylobacterota</taxon>
        <taxon>Epsilonproteobacteria</taxon>
        <taxon>Campylobacterales</taxon>
        <taxon>Helicobacteraceae</taxon>
        <taxon>Helicobacter</taxon>
    </lineage>
</organism>
<protein>
    <recommendedName>
        <fullName evidence="2">MobA/VirD2-like nuclease domain-containing protein</fullName>
    </recommendedName>
</protein>
<feature type="coiled-coil region" evidence="1">
    <location>
        <begin position="452"/>
        <end position="487"/>
    </location>
</feature>
<proteinExistence type="predicted"/>
<evidence type="ECO:0000313" key="3">
    <source>
        <dbReference type="EMBL" id="RDU74379.1"/>
    </source>
</evidence>
<dbReference type="Pfam" id="PF03432">
    <property type="entry name" value="Relaxase"/>
    <property type="match status" value="1"/>
</dbReference>
<dbReference type="OrthoDB" id="5362551at2"/>
<dbReference type="Proteomes" id="UP000256695">
    <property type="component" value="Unassembled WGS sequence"/>
</dbReference>
<dbReference type="InterPro" id="IPR005094">
    <property type="entry name" value="Endonuclease_MobA/VirD2"/>
</dbReference>
<evidence type="ECO:0000256" key="1">
    <source>
        <dbReference type="SAM" id="Coils"/>
    </source>
</evidence>
<reference evidence="3 4" key="1">
    <citation type="submission" date="2018-04" db="EMBL/GenBank/DDBJ databases">
        <title>Novel Campyloabacter and Helicobacter Species and Strains.</title>
        <authorList>
            <person name="Mannion A.J."/>
            <person name="Shen Z."/>
            <person name="Fox J.G."/>
        </authorList>
    </citation>
    <scope>NUCLEOTIDE SEQUENCE [LARGE SCALE GENOMIC DNA]</scope>
    <source>
        <strain evidence="3 4">MIT 04-9362</strain>
    </source>
</reference>